<proteinExistence type="inferred from homology"/>
<dbReference type="CDD" id="cd06503">
    <property type="entry name" value="ATP-synt_Fo_b"/>
    <property type="match status" value="1"/>
</dbReference>
<dbReference type="RefSeq" id="WP_107035608.1">
    <property type="nucleotide sequence ID" value="NZ_CAOMFE010000009.1"/>
</dbReference>
<dbReference type="PIRSF" id="PIRSF005814">
    <property type="entry name" value="MutS_YshD"/>
    <property type="match status" value="1"/>
</dbReference>
<dbReference type="GO" id="GO:0005524">
    <property type="term" value="F:ATP binding"/>
    <property type="evidence" value="ECO:0007669"/>
    <property type="project" value="UniProtKB-UniRule"/>
</dbReference>
<dbReference type="AlphaFoldDB" id="A0A2V1IU04"/>
<comment type="caution">
    <text evidence="12">The sequence shown here is derived from an EMBL/GenBank/DDBJ whole genome shotgun (WGS) entry which is preliminary data.</text>
</comment>
<evidence type="ECO:0000256" key="6">
    <source>
        <dbReference type="ARBA" id="ARBA00022840"/>
    </source>
</evidence>
<dbReference type="GO" id="GO:0019843">
    <property type="term" value="F:rRNA binding"/>
    <property type="evidence" value="ECO:0007669"/>
    <property type="project" value="UniProtKB-UniRule"/>
</dbReference>
<dbReference type="GO" id="GO:0006298">
    <property type="term" value="P:mismatch repair"/>
    <property type="evidence" value="ECO:0007669"/>
    <property type="project" value="InterPro"/>
</dbReference>
<keyword evidence="2 9" id="KW-0699">rRNA-binding</keyword>
<dbReference type="InterPro" id="IPR002625">
    <property type="entry name" value="Smr_dom"/>
</dbReference>
<dbReference type="NCBIfam" id="TIGR01069">
    <property type="entry name" value="mutS2"/>
    <property type="match status" value="1"/>
</dbReference>
<dbReference type="EMBL" id="PUBV01000007">
    <property type="protein sequence ID" value="PWB08171.1"/>
    <property type="molecule type" value="Genomic_DNA"/>
</dbReference>
<comment type="function">
    <text evidence="9">Acts as a ribosome collision sensor, splitting the ribosome into its 2 subunits. Detects stalled/collided 70S ribosomes which it binds and splits by an ATP-hydrolysis driven conformational change. Acts upstream of the ribosome quality control system (RQC), a ribosome-associated complex that mediates the extraction of incompletely synthesized nascent chains from stalled ribosomes and their subsequent degradation. Probably generates substrates for RQC.</text>
</comment>
<dbReference type="PANTHER" id="PTHR48466:SF2">
    <property type="entry name" value="OS10G0509000 PROTEIN"/>
    <property type="match status" value="1"/>
</dbReference>
<feature type="binding site" evidence="9">
    <location>
        <begin position="347"/>
        <end position="354"/>
    </location>
    <ligand>
        <name>ATP</name>
        <dbReference type="ChEBI" id="CHEBI:30616"/>
    </ligand>
</feature>
<keyword evidence="4 9" id="KW-0255">Endonuclease</keyword>
<sequence>MIYPDRFEHKIGFTAVRQRVAELCACDASRAMVEAMAFSASADEVRARLQPAHEMLRLLRAGEMPPLDGLGNPDEVLKAIRLPGTFAPAAEMLSLRRALAVVADTADFFAARRDEEGRSPLPALDAIACRIGTVRNEAAAIDRVMDRYGEILDNASPELAAIRRQLSAMSGSVNSAMRRVMARAVADGVLEADAAPAMRDGRLVIPVAPMNKRRISGIVHDESASGKTVFIEPAEVVEANNRIRELQMEERREITRILIRLADELRPSIPSIEESVEVVARLDFVRAKARYAVETDACMPSLSDGPELEWYHACHPELLLSLRRQGREIVPLDIVLTPGARLLVISGPNAGGKSVCLKTVGVLQYMLQCGLLPPVHDNSHFGIFSDIFVDIGDDQSIEDDLSTYSSHLRNMKTIVGNGRPGSLVLIDEFGGGTEPQIGGAIAQAILHRFVDLGLWGVVTTHYQNLKHFAEDTDGLVNGSMLYDRHLMQPLFRLSIGNPGSSFAVEIARKTGLPQEIIREAEEIVGSDYVNLDKYLLDIARDRKYWENKRMAIRQKEKKLEETLRRYEEEAETLRSQRREIIGEARQEARKILEGSNAAIERTIRTIREAQADRERTQEARRKLEQERRQMESAKGVGSGGNELLRRAPKAKKPRPATPPAGAASRPIAVGDAVKLDGEGTPGRVLEVSGKRATVVFGMLKTTVDTARLRHTAADPDRAPARQASFVSTATADDLRDRQLSFKRDIDVRGMRVDEALQAITYFIDDAVQFSAGRVRILHGTGTGALRQAIRRYLDTVAGVASYRDEHVQFGGAGITVVDLA</sequence>
<dbReference type="InterPro" id="IPR036187">
    <property type="entry name" value="DNA_mismatch_repair_MutS_sf"/>
</dbReference>
<evidence type="ECO:0000256" key="1">
    <source>
        <dbReference type="ARBA" id="ARBA00022722"/>
    </source>
</evidence>
<dbReference type="InterPro" id="IPR046893">
    <property type="entry name" value="MSSS"/>
</dbReference>
<dbReference type="Pfam" id="PF20297">
    <property type="entry name" value="MSSS"/>
    <property type="match status" value="1"/>
</dbReference>
<dbReference type="SMART" id="SM00534">
    <property type="entry name" value="MUTSac"/>
    <property type="match status" value="1"/>
</dbReference>
<dbReference type="FunFam" id="3.40.50.300:FF:001531">
    <property type="entry name" value="Endonuclease MutS2"/>
    <property type="match status" value="1"/>
</dbReference>
<dbReference type="SUPFAM" id="SSF48334">
    <property type="entry name" value="DNA repair protein MutS, domain III"/>
    <property type="match status" value="1"/>
</dbReference>
<dbReference type="Pfam" id="PF00488">
    <property type="entry name" value="MutS_V"/>
    <property type="match status" value="1"/>
</dbReference>
<dbReference type="PANTHER" id="PTHR48466">
    <property type="entry name" value="OS10G0509000 PROTEIN-RELATED"/>
    <property type="match status" value="1"/>
</dbReference>
<name>A0A2V1IU04_9BACT</name>
<keyword evidence="8 9" id="KW-0238">DNA-binding</keyword>
<keyword evidence="13" id="KW-1185">Reference proteome</keyword>
<dbReference type="Gene3D" id="3.40.50.300">
    <property type="entry name" value="P-loop containing nucleotide triphosphate hydrolases"/>
    <property type="match status" value="1"/>
</dbReference>
<dbReference type="GO" id="GO:0072344">
    <property type="term" value="P:rescue of stalled ribosome"/>
    <property type="evidence" value="ECO:0007669"/>
    <property type="project" value="UniProtKB-UniRule"/>
</dbReference>
<dbReference type="SUPFAM" id="SSF52540">
    <property type="entry name" value="P-loop containing nucleoside triphosphate hydrolases"/>
    <property type="match status" value="1"/>
</dbReference>
<dbReference type="GO" id="GO:0045910">
    <property type="term" value="P:negative regulation of DNA recombination"/>
    <property type="evidence" value="ECO:0007669"/>
    <property type="project" value="InterPro"/>
</dbReference>
<dbReference type="GO" id="GO:0140664">
    <property type="term" value="F:ATP-dependent DNA damage sensor activity"/>
    <property type="evidence" value="ECO:0007669"/>
    <property type="project" value="InterPro"/>
</dbReference>
<dbReference type="SMART" id="SM00463">
    <property type="entry name" value="SMR"/>
    <property type="match status" value="1"/>
</dbReference>
<evidence type="ECO:0000256" key="3">
    <source>
        <dbReference type="ARBA" id="ARBA00022741"/>
    </source>
</evidence>
<dbReference type="InterPro" id="IPR036063">
    <property type="entry name" value="Smr_dom_sf"/>
</dbReference>
<feature type="compositionally biased region" description="Basic and acidic residues" evidence="10">
    <location>
        <begin position="610"/>
        <end position="631"/>
    </location>
</feature>
<keyword evidence="1 9" id="KW-0540">Nuclease</keyword>
<dbReference type="InterPro" id="IPR000432">
    <property type="entry name" value="DNA_mismatch_repair_MutS_C"/>
</dbReference>
<dbReference type="FunFam" id="3.30.1370.110:FF:000004">
    <property type="entry name" value="Endonuclease MutS2"/>
    <property type="match status" value="1"/>
</dbReference>
<dbReference type="Gene3D" id="3.30.1370.110">
    <property type="match status" value="1"/>
</dbReference>
<dbReference type="SMART" id="SM00533">
    <property type="entry name" value="MUTSd"/>
    <property type="match status" value="1"/>
</dbReference>
<comment type="function">
    <text evidence="9">Endonuclease that is involved in the suppression of homologous recombination and thus may have a key role in the control of bacterial genetic diversity.</text>
</comment>
<dbReference type="EC" id="3.6.4.-" evidence="9"/>
<evidence type="ECO:0000256" key="10">
    <source>
        <dbReference type="SAM" id="MobiDB-lite"/>
    </source>
</evidence>
<evidence type="ECO:0000256" key="9">
    <source>
        <dbReference type="HAMAP-Rule" id="MF_00092"/>
    </source>
</evidence>
<keyword evidence="6 9" id="KW-0067">ATP-binding</keyword>
<feature type="region of interest" description="Disordered" evidence="10">
    <location>
        <begin position="610"/>
        <end position="664"/>
    </location>
</feature>
<dbReference type="SUPFAM" id="SSF160443">
    <property type="entry name" value="SMR domain-like"/>
    <property type="match status" value="1"/>
</dbReference>
<dbReference type="EC" id="3.1.-.-" evidence="9"/>
<evidence type="ECO:0000256" key="2">
    <source>
        <dbReference type="ARBA" id="ARBA00022730"/>
    </source>
</evidence>
<reference evidence="13" key="1">
    <citation type="submission" date="2018-02" db="EMBL/GenBank/DDBJ databases">
        <authorList>
            <person name="Clavel T."/>
            <person name="Strowig T."/>
        </authorList>
    </citation>
    <scope>NUCLEOTIDE SEQUENCE [LARGE SCALE GENOMIC DNA]</scope>
    <source>
        <strain evidence="13">DSM 100764</strain>
    </source>
</reference>
<protein>
    <recommendedName>
        <fullName evidence="9">Endonuclease MutS2</fullName>
        <ecNumber evidence="9">3.1.-.-</ecNumber>
    </recommendedName>
    <alternativeName>
        <fullName evidence="9">Ribosome-associated protein quality control-upstream factor</fullName>
        <shortName evidence="9">RQC-upstream factor</shortName>
        <shortName evidence="9">RqcU</shortName>
        <ecNumber evidence="9">3.6.4.-</ecNumber>
    </alternativeName>
</protein>
<comment type="similarity">
    <text evidence="9">Belongs to the DNA mismatch repair MutS family. MutS2 subfamily.</text>
</comment>
<dbReference type="GO" id="GO:0016887">
    <property type="term" value="F:ATP hydrolysis activity"/>
    <property type="evidence" value="ECO:0007669"/>
    <property type="project" value="InterPro"/>
</dbReference>
<evidence type="ECO:0000313" key="13">
    <source>
        <dbReference type="Proteomes" id="UP000244925"/>
    </source>
</evidence>
<accession>A0A2V1IU04</accession>
<dbReference type="InterPro" id="IPR007696">
    <property type="entry name" value="DNA_mismatch_repair_MutS_core"/>
</dbReference>
<gene>
    <name evidence="9" type="primary">mutS2</name>
    <name evidence="9" type="synonym">rqcU</name>
    <name evidence="12" type="ORF">C5O25_04865</name>
</gene>
<evidence type="ECO:0000256" key="5">
    <source>
        <dbReference type="ARBA" id="ARBA00022801"/>
    </source>
</evidence>
<feature type="domain" description="Smr" evidence="11">
    <location>
        <begin position="745"/>
        <end position="820"/>
    </location>
</feature>
<evidence type="ECO:0000256" key="7">
    <source>
        <dbReference type="ARBA" id="ARBA00022884"/>
    </source>
</evidence>
<dbReference type="InterPro" id="IPR005747">
    <property type="entry name" value="MutS2"/>
</dbReference>
<dbReference type="Pfam" id="PF01713">
    <property type="entry name" value="Smr"/>
    <property type="match status" value="1"/>
</dbReference>
<evidence type="ECO:0000313" key="12">
    <source>
        <dbReference type="EMBL" id="PWB08171.1"/>
    </source>
</evidence>
<dbReference type="PROSITE" id="PS50828">
    <property type="entry name" value="SMR"/>
    <property type="match status" value="1"/>
</dbReference>
<dbReference type="GO" id="GO:0004519">
    <property type="term" value="F:endonuclease activity"/>
    <property type="evidence" value="ECO:0007669"/>
    <property type="project" value="UniProtKB-UniRule"/>
</dbReference>
<dbReference type="InterPro" id="IPR027417">
    <property type="entry name" value="P-loop_NTPase"/>
</dbReference>
<keyword evidence="7 9" id="KW-0694">RNA-binding</keyword>
<keyword evidence="3 9" id="KW-0547">Nucleotide-binding</keyword>
<dbReference type="GO" id="GO:0043023">
    <property type="term" value="F:ribosomal large subunit binding"/>
    <property type="evidence" value="ECO:0007669"/>
    <property type="project" value="UniProtKB-UniRule"/>
</dbReference>
<dbReference type="GO" id="GO:0030983">
    <property type="term" value="F:mismatched DNA binding"/>
    <property type="evidence" value="ECO:0007669"/>
    <property type="project" value="InterPro"/>
</dbReference>
<keyword evidence="5 9" id="KW-0378">Hydrolase</keyword>
<organism evidence="12 13">
    <name type="scientific">Paramuribaculum intestinale</name>
    <dbReference type="NCBI Taxonomy" id="2094151"/>
    <lineage>
        <taxon>Bacteria</taxon>
        <taxon>Pseudomonadati</taxon>
        <taxon>Bacteroidota</taxon>
        <taxon>Bacteroidia</taxon>
        <taxon>Bacteroidales</taxon>
        <taxon>Muribaculaceae</taxon>
        <taxon>Paramuribaculum</taxon>
    </lineage>
</organism>
<dbReference type="Proteomes" id="UP000244925">
    <property type="component" value="Unassembled WGS sequence"/>
</dbReference>
<evidence type="ECO:0000256" key="4">
    <source>
        <dbReference type="ARBA" id="ARBA00022759"/>
    </source>
</evidence>
<dbReference type="HAMAP" id="MF_00092">
    <property type="entry name" value="MutS2"/>
    <property type="match status" value="1"/>
</dbReference>
<comment type="subunit">
    <text evidence="9">Homodimer. Binds to stalled ribosomes, contacting rRNA.</text>
</comment>
<evidence type="ECO:0000256" key="8">
    <source>
        <dbReference type="ARBA" id="ARBA00023125"/>
    </source>
</evidence>
<evidence type="ECO:0000259" key="11">
    <source>
        <dbReference type="PROSITE" id="PS50828"/>
    </source>
</evidence>
<dbReference type="InterPro" id="IPR045076">
    <property type="entry name" value="MutS"/>
</dbReference>